<feature type="domain" description="Methyltransferase FkbM" evidence="1">
    <location>
        <begin position="43"/>
        <end position="195"/>
    </location>
</feature>
<protein>
    <recommendedName>
        <fullName evidence="1">Methyltransferase FkbM domain-containing protein</fullName>
    </recommendedName>
</protein>
<dbReference type="NCBIfam" id="TIGR01444">
    <property type="entry name" value="fkbM_fam"/>
    <property type="match status" value="1"/>
</dbReference>
<dbReference type="SUPFAM" id="SSF53335">
    <property type="entry name" value="S-adenosyl-L-methionine-dependent methyltransferases"/>
    <property type="match status" value="1"/>
</dbReference>
<dbReference type="AlphaFoldDB" id="A0A381SKM1"/>
<dbReference type="InterPro" id="IPR006342">
    <property type="entry name" value="FkbM_mtfrase"/>
</dbReference>
<proteinExistence type="predicted"/>
<dbReference type="EMBL" id="UINC01003243">
    <property type="protein sequence ID" value="SVA04600.1"/>
    <property type="molecule type" value="Genomic_DNA"/>
</dbReference>
<dbReference type="InterPro" id="IPR052514">
    <property type="entry name" value="SAM-dependent_MTase"/>
</dbReference>
<organism evidence="2">
    <name type="scientific">marine metagenome</name>
    <dbReference type="NCBI Taxonomy" id="408172"/>
    <lineage>
        <taxon>unclassified sequences</taxon>
        <taxon>metagenomes</taxon>
        <taxon>ecological metagenomes</taxon>
    </lineage>
</organism>
<dbReference type="InterPro" id="IPR029063">
    <property type="entry name" value="SAM-dependent_MTases_sf"/>
</dbReference>
<gene>
    <name evidence="2" type="ORF">METZ01_LOCUS57454</name>
</gene>
<evidence type="ECO:0000259" key="1">
    <source>
        <dbReference type="Pfam" id="PF05050"/>
    </source>
</evidence>
<accession>A0A381SKM1</accession>
<dbReference type="Gene3D" id="3.40.50.150">
    <property type="entry name" value="Vaccinia Virus protein VP39"/>
    <property type="match status" value="1"/>
</dbReference>
<reference evidence="2" key="1">
    <citation type="submission" date="2018-05" db="EMBL/GenBank/DDBJ databases">
        <authorList>
            <person name="Lanie J.A."/>
            <person name="Ng W.-L."/>
            <person name="Kazmierczak K.M."/>
            <person name="Andrzejewski T.M."/>
            <person name="Davidsen T.M."/>
            <person name="Wayne K.J."/>
            <person name="Tettelin H."/>
            <person name="Glass J.I."/>
            <person name="Rusch D."/>
            <person name="Podicherti R."/>
            <person name="Tsui H.-C.T."/>
            <person name="Winkler M.E."/>
        </authorList>
    </citation>
    <scope>NUCLEOTIDE SEQUENCE</scope>
</reference>
<sequence>MVNKLNRDILRWVFRAWRYRLKVEKQEINFMLRHLKPGQTAIDIGAHKGAYTYWMSKFVGKNGKVFAFEPQPELYNQLNKLLKDSNNNNVNLELLALSSSEGEATMVIPGKKTSPSASINNNKREGLGAKITVEKTTLDDYFCSQNQIPVNFIKCDVEGHELDVLTSGKKLLHTFQPIISLESEARHCGSDNVMAVFKLLHKLDYNGYYFNGELMSSLDNFDIYEYQLNPNKKIYVNNFFFIPKEN</sequence>
<name>A0A381SKM1_9ZZZZ</name>
<dbReference type="Pfam" id="PF05050">
    <property type="entry name" value="Methyltransf_21"/>
    <property type="match status" value="1"/>
</dbReference>
<dbReference type="PANTHER" id="PTHR34203:SF15">
    <property type="entry name" value="SLL1173 PROTEIN"/>
    <property type="match status" value="1"/>
</dbReference>
<dbReference type="PANTHER" id="PTHR34203">
    <property type="entry name" value="METHYLTRANSFERASE, FKBM FAMILY PROTEIN"/>
    <property type="match status" value="1"/>
</dbReference>
<evidence type="ECO:0000313" key="2">
    <source>
        <dbReference type="EMBL" id="SVA04600.1"/>
    </source>
</evidence>